<dbReference type="NCBIfam" id="TIGR02937">
    <property type="entry name" value="sigma70-ECF"/>
    <property type="match status" value="1"/>
</dbReference>
<evidence type="ECO:0000259" key="6">
    <source>
        <dbReference type="Pfam" id="PF08281"/>
    </source>
</evidence>
<reference evidence="8" key="1">
    <citation type="submission" date="2016-11" db="EMBL/GenBank/DDBJ databases">
        <title>Mesorhizobium oceanicum sp. nov., isolated from deep seawater in South China Sea.</title>
        <authorList>
            <person name="Fu G.-Y."/>
        </authorList>
    </citation>
    <scope>NUCLEOTIDE SEQUENCE [LARGE SCALE GENOMIC DNA]</scope>
    <source>
        <strain evidence="8">B7</strain>
    </source>
</reference>
<dbReference type="RefSeq" id="WP_072601762.1">
    <property type="nucleotide sequence ID" value="NZ_CP018171.1"/>
</dbReference>
<protein>
    <submittedName>
        <fullName evidence="7">RNA polymerase subunit sigma</fullName>
    </submittedName>
</protein>
<dbReference type="OrthoDB" id="9803470at2"/>
<feature type="domain" description="RNA polymerase sigma factor 70 region 4 type 2" evidence="6">
    <location>
        <begin position="109"/>
        <end position="160"/>
    </location>
</feature>
<evidence type="ECO:0000256" key="3">
    <source>
        <dbReference type="ARBA" id="ARBA00023082"/>
    </source>
</evidence>
<dbReference type="InterPro" id="IPR014284">
    <property type="entry name" value="RNA_pol_sigma-70_dom"/>
</dbReference>
<evidence type="ECO:0000256" key="4">
    <source>
        <dbReference type="ARBA" id="ARBA00023163"/>
    </source>
</evidence>
<organism evidence="7 8">
    <name type="scientific">Aquibium oceanicum</name>
    <dbReference type="NCBI Taxonomy" id="1670800"/>
    <lineage>
        <taxon>Bacteria</taxon>
        <taxon>Pseudomonadati</taxon>
        <taxon>Pseudomonadota</taxon>
        <taxon>Alphaproteobacteria</taxon>
        <taxon>Hyphomicrobiales</taxon>
        <taxon>Phyllobacteriaceae</taxon>
        <taxon>Aquibium</taxon>
    </lineage>
</organism>
<dbReference type="STRING" id="1670800.BSQ44_02350"/>
<dbReference type="SUPFAM" id="SSF88946">
    <property type="entry name" value="Sigma2 domain of RNA polymerase sigma factors"/>
    <property type="match status" value="1"/>
</dbReference>
<evidence type="ECO:0000313" key="8">
    <source>
        <dbReference type="Proteomes" id="UP000182840"/>
    </source>
</evidence>
<dbReference type="SUPFAM" id="SSF88659">
    <property type="entry name" value="Sigma3 and sigma4 domains of RNA polymerase sigma factors"/>
    <property type="match status" value="1"/>
</dbReference>
<dbReference type="KEGG" id="meso:BSQ44_02350"/>
<keyword evidence="8" id="KW-1185">Reference proteome</keyword>
<dbReference type="InterPro" id="IPR013249">
    <property type="entry name" value="RNA_pol_sigma70_r4_t2"/>
</dbReference>
<evidence type="ECO:0000313" key="7">
    <source>
        <dbReference type="EMBL" id="APH70350.1"/>
    </source>
</evidence>
<dbReference type="EMBL" id="CP018171">
    <property type="protein sequence ID" value="APH70350.1"/>
    <property type="molecule type" value="Genomic_DNA"/>
</dbReference>
<dbReference type="InterPro" id="IPR039425">
    <property type="entry name" value="RNA_pol_sigma-70-like"/>
</dbReference>
<dbReference type="InterPro" id="IPR007627">
    <property type="entry name" value="RNA_pol_sigma70_r2"/>
</dbReference>
<keyword evidence="4" id="KW-0804">Transcription</keyword>
<evidence type="ECO:0000256" key="1">
    <source>
        <dbReference type="ARBA" id="ARBA00010641"/>
    </source>
</evidence>
<dbReference type="InterPro" id="IPR013325">
    <property type="entry name" value="RNA_pol_sigma_r2"/>
</dbReference>
<dbReference type="Proteomes" id="UP000182840">
    <property type="component" value="Chromosome"/>
</dbReference>
<dbReference type="PANTHER" id="PTHR43133:SF25">
    <property type="entry name" value="RNA POLYMERASE SIGMA FACTOR RFAY-RELATED"/>
    <property type="match status" value="1"/>
</dbReference>
<dbReference type="InterPro" id="IPR013324">
    <property type="entry name" value="RNA_pol_sigma_r3/r4-like"/>
</dbReference>
<proteinExistence type="inferred from homology"/>
<feature type="domain" description="RNA polymerase sigma-70 region 2" evidence="5">
    <location>
        <begin position="20"/>
        <end position="77"/>
    </location>
</feature>
<comment type="similarity">
    <text evidence="1">Belongs to the sigma-70 factor family. ECF subfamily.</text>
</comment>
<dbReference type="AlphaFoldDB" id="A0A1L3SLV6"/>
<dbReference type="Gene3D" id="1.10.10.10">
    <property type="entry name" value="Winged helix-like DNA-binding domain superfamily/Winged helix DNA-binding domain"/>
    <property type="match status" value="1"/>
</dbReference>
<dbReference type="Pfam" id="PF08281">
    <property type="entry name" value="Sigma70_r4_2"/>
    <property type="match status" value="1"/>
</dbReference>
<dbReference type="PANTHER" id="PTHR43133">
    <property type="entry name" value="RNA POLYMERASE ECF-TYPE SIGMA FACTO"/>
    <property type="match status" value="1"/>
</dbReference>
<gene>
    <name evidence="7" type="ORF">BSQ44_02350</name>
</gene>
<name>A0A1L3SLV6_9HYPH</name>
<evidence type="ECO:0000259" key="5">
    <source>
        <dbReference type="Pfam" id="PF04542"/>
    </source>
</evidence>
<accession>A0A1L3SLV6</accession>
<sequence>MDIQPEARTTTDPQEVVDLIPALRAFARTFCRDQNDADDLVQETLTKAIAKLDSFQPGTRLKSWLFTIMRNSFYNRVVVTTREAPGSEDCVSAAPACAPSQEWTVRAGEMRRAIERLPEPQKEVVLLVGLMGTSYKDAARICNCDIGTVKSRLSRSRTALLAELGEASTTSLLSTSV</sequence>
<dbReference type="Gene3D" id="1.10.1740.10">
    <property type="match status" value="1"/>
</dbReference>
<dbReference type="Pfam" id="PF04542">
    <property type="entry name" value="Sigma70_r2"/>
    <property type="match status" value="1"/>
</dbReference>
<dbReference type="GO" id="GO:0016987">
    <property type="term" value="F:sigma factor activity"/>
    <property type="evidence" value="ECO:0007669"/>
    <property type="project" value="UniProtKB-KW"/>
</dbReference>
<keyword evidence="2" id="KW-0805">Transcription regulation</keyword>
<evidence type="ECO:0000256" key="2">
    <source>
        <dbReference type="ARBA" id="ARBA00023015"/>
    </source>
</evidence>
<dbReference type="GO" id="GO:0006352">
    <property type="term" value="P:DNA-templated transcription initiation"/>
    <property type="evidence" value="ECO:0007669"/>
    <property type="project" value="InterPro"/>
</dbReference>
<dbReference type="InterPro" id="IPR036388">
    <property type="entry name" value="WH-like_DNA-bd_sf"/>
</dbReference>
<dbReference type="CDD" id="cd06171">
    <property type="entry name" value="Sigma70_r4"/>
    <property type="match status" value="1"/>
</dbReference>
<keyword evidence="3" id="KW-0731">Sigma factor</keyword>
<dbReference type="GO" id="GO:0003677">
    <property type="term" value="F:DNA binding"/>
    <property type="evidence" value="ECO:0007669"/>
    <property type="project" value="InterPro"/>
</dbReference>